<dbReference type="Proteomes" id="UP001175226">
    <property type="component" value="Unassembled WGS sequence"/>
</dbReference>
<comment type="caution">
    <text evidence="1">The sequence shown here is derived from an EMBL/GenBank/DDBJ whole genome shotgun (WGS) entry which is preliminary data.</text>
</comment>
<proteinExistence type="predicted"/>
<organism evidence="1 2">
    <name type="scientific">Armillaria borealis</name>
    <dbReference type="NCBI Taxonomy" id="47425"/>
    <lineage>
        <taxon>Eukaryota</taxon>
        <taxon>Fungi</taxon>
        <taxon>Dikarya</taxon>
        <taxon>Basidiomycota</taxon>
        <taxon>Agaricomycotina</taxon>
        <taxon>Agaricomycetes</taxon>
        <taxon>Agaricomycetidae</taxon>
        <taxon>Agaricales</taxon>
        <taxon>Marasmiineae</taxon>
        <taxon>Physalacriaceae</taxon>
        <taxon>Armillaria</taxon>
    </lineage>
</organism>
<dbReference type="EMBL" id="JAUEPT010000046">
    <property type="protein sequence ID" value="KAK0437860.1"/>
    <property type="molecule type" value="Genomic_DNA"/>
</dbReference>
<sequence length="313" mass="36322">MGTSTSKSLRDTNTMATFPPELVEIIVDEIWHSAMPSIVRQSYMTTCPRINRTWKAVYAPIASQDIYIPSLAYIYYLCDIAGRQKSIIYHDLIPRLTRTITYFVDLREKGRERVVKEVYILLMTLPNDIGLRALFPQVPSISFQLSCIGRASYLGNEIRGLPAHIRYDRFLSQCCNDAGEDGYLRLDIHVSIKTHSPRLSVSPYILDDLRNVGLGPPRLFAWSNAHGEYETLCCGVFYSYVKSYVREYQGDIKGINRRLWMSSKRSQKTTARLLAAPHHYREYKRLQRSLPTFSFRYTVYYRAYKKGWPLINI</sequence>
<gene>
    <name evidence="1" type="ORF">EV421DRAFT_2021532</name>
</gene>
<evidence type="ECO:0000313" key="2">
    <source>
        <dbReference type="Proteomes" id="UP001175226"/>
    </source>
</evidence>
<protein>
    <submittedName>
        <fullName evidence="1">Uncharacterized protein</fullName>
    </submittedName>
</protein>
<accession>A0AA39J808</accession>
<name>A0AA39J808_9AGAR</name>
<dbReference type="AlphaFoldDB" id="A0AA39J808"/>
<reference evidence="1" key="1">
    <citation type="submission" date="2023-06" db="EMBL/GenBank/DDBJ databases">
        <authorList>
            <consortium name="Lawrence Berkeley National Laboratory"/>
            <person name="Ahrendt S."/>
            <person name="Sahu N."/>
            <person name="Indic B."/>
            <person name="Wong-Bajracharya J."/>
            <person name="Merenyi Z."/>
            <person name="Ke H.-M."/>
            <person name="Monk M."/>
            <person name="Kocsube S."/>
            <person name="Drula E."/>
            <person name="Lipzen A."/>
            <person name="Balint B."/>
            <person name="Henrissat B."/>
            <person name="Andreopoulos B."/>
            <person name="Martin F.M."/>
            <person name="Harder C.B."/>
            <person name="Rigling D."/>
            <person name="Ford K.L."/>
            <person name="Foster G.D."/>
            <person name="Pangilinan J."/>
            <person name="Papanicolaou A."/>
            <person name="Barry K."/>
            <person name="LaButti K."/>
            <person name="Viragh M."/>
            <person name="Koriabine M."/>
            <person name="Yan M."/>
            <person name="Riley R."/>
            <person name="Champramary S."/>
            <person name="Plett K.L."/>
            <person name="Tsai I.J."/>
            <person name="Slot J."/>
            <person name="Sipos G."/>
            <person name="Plett J."/>
            <person name="Nagy L.G."/>
            <person name="Grigoriev I.V."/>
        </authorList>
    </citation>
    <scope>NUCLEOTIDE SEQUENCE</scope>
    <source>
        <strain evidence="1">FPL87.14</strain>
    </source>
</reference>
<evidence type="ECO:0000313" key="1">
    <source>
        <dbReference type="EMBL" id="KAK0437860.1"/>
    </source>
</evidence>
<keyword evidence="2" id="KW-1185">Reference proteome</keyword>